<dbReference type="Gene3D" id="2.40.170.20">
    <property type="entry name" value="TonB-dependent receptor, beta-barrel domain"/>
    <property type="match status" value="1"/>
</dbReference>
<dbReference type="Pfam" id="PF07715">
    <property type="entry name" value="Plug"/>
    <property type="match status" value="1"/>
</dbReference>
<keyword evidence="10 12" id="KW-0472">Membrane</keyword>
<evidence type="ECO:0000256" key="13">
    <source>
        <dbReference type="RuleBase" id="RU003357"/>
    </source>
</evidence>
<evidence type="ECO:0000256" key="11">
    <source>
        <dbReference type="ARBA" id="ARBA00023237"/>
    </source>
</evidence>
<evidence type="ECO:0000256" key="14">
    <source>
        <dbReference type="SAM" id="SignalP"/>
    </source>
</evidence>
<keyword evidence="2 12" id="KW-0813">Transport</keyword>
<evidence type="ECO:0000256" key="8">
    <source>
        <dbReference type="ARBA" id="ARBA00023065"/>
    </source>
</evidence>
<keyword evidence="6 14" id="KW-0732">Signal</keyword>
<evidence type="ECO:0000256" key="4">
    <source>
        <dbReference type="ARBA" id="ARBA00022496"/>
    </source>
</evidence>
<feature type="signal peptide" evidence="14">
    <location>
        <begin position="1"/>
        <end position="19"/>
    </location>
</feature>
<keyword evidence="5 12" id="KW-0812">Transmembrane</keyword>
<comment type="caution">
    <text evidence="17">The sequence shown here is derived from an EMBL/GenBank/DDBJ whole genome shotgun (WGS) entry which is preliminary data.</text>
</comment>
<feature type="domain" description="TonB-dependent receptor-like beta-barrel" evidence="15">
    <location>
        <begin position="326"/>
        <end position="721"/>
    </location>
</feature>
<keyword evidence="18" id="KW-1185">Reference proteome</keyword>
<name>A0ABW5IT80_9FLAO</name>
<dbReference type="Pfam" id="PF00593">
    <property type="entry name" value="TonB_dep_Rec_b-barrel"/>
    <property type="match status" value="1"/>
</dbReference>
<dbReference type="InterPro" id="IPR008969">
    <property type="entry name" value="CarboxyPept-like_regulatory"/>
</dbReference>
<dbReference type="SUPFAM" id="SSF56935">
    <property type="entry name" value="Porins"/>
    <property type="match status" value="1"/>
</dbReference>
<dbReference type="EMBL" id="JBHULT010000005">
    <property type="protein sequence ID" value="MFD2516615.1"/>
    <property type="molecule type" value="Genomic_DNA"/>
</dbReference>
<gene>
    <name evidence="17" type="ORF">ACFSTG_01775</name>
</gene>
<evidence type="ECO:0000256" key="3">
    <source>
        <dbReference type="ARBA" id="ARBA00022452"/>
    </source>
</evidence>
<dbReference type="Gene3D" id="2.60.40.1120">
    <property type="entry name" value="Carboxypeptidase-like, regulatory domain"/>
    <property type="match status" value="1"/>
</dbReference>
<keyword evidence="4" id="KW-0410">Iron transport</keyword>
<dbReference type="InterPro" id="IPR039426">
    <property type="entry name" value="TonB-dep_rcpt-like"/>
</dbReference>
<keyword evidence="11 12" id="KW-0998">Cell outer membrane</keyword>
<organism evidence="17 18">
    <name type="scientific">Salinimicrobium flavum</name>
    <dbReference type="NCBI Taxonomy" id="1737065"/>
    <lineage>
        <taxon>Bacteria</taxon>
        <taxon>Pseudomonadati</taxon>
        <taxon>Bacteroidota</taxon>
        <taxon>Flavobacteriia</taxon>
        <taxon>Flavobacteriales</taxon>
        <taxon>Flavobacteriaceae</taxon>
        <taxon>Salinimicrobium</taxon>
    </lineage>
</organism>
<feature type="chain" id="PRO_5045379844" evidence="14">
    <location>
        <begin position="20"/>
        <end position="763"/>
    </location>
</feature>
<evidence type="ECO:0000313" key="17">
    <source>
        <dbReference type="EMBL" id="MFD2516615.1"/>
    </source>
</evidence>
<keyword evidence="3 12" id="KW-1134">Transmembrane beta strand</keyword>
<evidence type="ECO:0000256" key="10">
    <source>
        <dbReference type="ARBA" id="ARBA00023136"/>
    </source>
</evidence>
<keyword evidence="9 13" id="KW-0798">TonB box</keyword>
<comment type="subcellular location">
    <subcellularLocation>
        <location evidence="1 12">Cell outer membrane</location>
        <topology evidence="1 12">Multi-pass membrane protein</topology>
    </subcellularLocation>
</comment>
<keyword evidence="7" id="KW-0408">Iron</keyword>
<dbReference type="Proteomes" id="UP001597468">
    <property type="component" value="Unassembled WGS sequence"/>
</dbReference>
<evidence type="ECO:0000256" key="1">
    <source>
        <dbReference type="ARBA" id="ARBA00004571"/>
    </source>
</evidence>
<evidence type="ECO:0000256" key="5">
    <source>
        <dbReference type="ARBA" id="ARBA00022692"/>
    </source>
</evidence>
<dbReference type="InterPro" id="IPR000531">
    <property type="entry name" value="Beta-barrel_TonB"/>
</dbReference>
<accession>A0ABW5IT80</accession>
<dbReference type="PROSITE" id="PS52016">
    <property type="entry name" value="TONB_DEPENDENT_REC_3"/>
    <property type="match status" value="1"/>
</dbReference>
<protein>
    <submittedName>
        <fullName evidence="17">TonB-dependent receptor domain-containing protein</fullName>
    </submittedName>
</protein>
<dbReference type="Gene3D" id="2.170.130.10">
    <property type="entry name" value="TonB-dependent receptor, plug domain"/>
    <property type="match status" value="1"/>
</dbReference>
<comment type="similarity">
    <text evidence="12 13">Belongs to the TonB-dependent receptor family.</text>
</comment>
<dbReference type="PANTHER" id="PTHR32552">
    <property type="entry name" value="FERRICHROME IRON RECEPTOR-RELATED"/>
    <property type="match status" value="1"/>
</dbReference>
<dbReference type="PANTHER" id="PTHR32552:SF68">
    <property type="entry name" value="FERRICHROME OUTER MEMBRANE TRANSPORTER_PHAGE RECEPTOR"/>
    <property type="match status" value="1"/>
</dbReference>
<dbReference type="SUPFAM" id="SSF49464">
    <property type="entry name" value="Carboxypeptidase regulatory domain-like"/>
    <property type="match status" value="1"/>
</dbReference>
<dbReference type="InterPro" id="IPR037066">
    <property type="entry name" value="Plug_dom_sf"/>
</dbReference>
<keyword evidence="8" id="KW-0406">Ion transport</keyword>
<dbReference type="RefSeq" id="WP_380747867.1">
    <property type="nucleotide sequence ID" value="NZ_JBHULT010000005.1"/>
</dbReference>
<dbReference type="CDD" id="cd01347">
    <property type="entry name" value="ligand_gated_channel"/>
    <property type="match status" value="1"/>
</dbReference>
<evidence type="ECO:0000313" key="18">
    <source>
        <dbReference type="Proteomes" id="UP001597468"/>
    </source>
</evidence>
<keyword evidence="17" id="KW-0675">Receptor</keyword>
<evidence type="ECO:0000259" key="15">
    <source>
        <dbReference type="Pfam" id="PF00593"/>
    </source>
</evidence>
<evidence type="ECO:0000256" key="9">
    <source>
        <dbReference type="ARBA" id="ARBA00023077"/>
    </source>
</evidence>
<dbReference type="Pfam" id="PF13715">
    <property type="entry name" value="CarbopepD_reg_2"/>
    <property type="match status" value="1"/>
</dbReference>
<evidence type="ECO:0000256" key="12">
    <source>
        <dbReference type="PROSITE-ProRule" id="PRU01360"/>
    </source>
</evidence>
<dbReference type="InterPro" id="IPR012910">
    <property type="entry name" value="Plug_dom"/>
</dbReference>
<proteinExistence type="inferred from homology"/>
<sequence length="763" mass="84137">MIKNLLLFTFLLCFGSISAQTVNGTLMNSLTNQPVTNASVSAEGASAAVLTAEDGSFSISVLSFPVLLKISAEGFEEKKITIENAEKEPVIYLLPLAETLSEVVLRSTVIPKELLRTPASVSVLNASDLKRSDETNIVQTINTVSGVYIHQGALNTNKISIRGIGARAQYGTNRVKAYFEGIPISTAEGETTIDDIDPAVIGRIEILKGPVSSVYGAGLGGVINMYAARATQKGSSAKVRLSFGSYGLFSQTVQASHATENTDLVATYNGLSTDSFRENGEYDRKSFTLSGKLMDDGKSSVSLLAQLTRLKAYIPSSVDRETLENDPASAAFTWAASRGYESYDRGLLGLSFKHRFSKHLSNTTSTYLNFRDGYEPRPFDILNENRLAAGARTQFNWNTEIINLPSEISLGAEYNREWYAASTFDNLYENFSEEGSIPGDLLSNNTQDRYYTNLFAQWNLSLTKKLLMEAGLNLNSTRYELTDQFYEDETDQSGKYRFESVLSPRAGVIYSPLTSLNLYATVSHGFSTPSVAETLTPEGLINTELKPETGINYEVGFKGNFFRNKLYAEIAAFSIQVNDLLVAKRVAEDRYIGRNIGKTDHNGIEFLLQYNFSLIDGVQINTHANASFNDFSFDEFVEDEKDLSGNALPAVPDKSINAGLDISFDFGFDLYASFQHEGEMPLNDENSGFTEDYNLFHLKAVYTLNFFKNWDLSVFGGVNNVFDENYAASIVPNAIGFGGASPRYFYPGNPRNYFGGFSVSYLF</sequence>
<dbReference type="InterPro" id="IPR036942">
    <property type="entry name" value="Beta-barrel_TonB_sf"/>
</dbReference>
<evidence type="ECO:0000259" key="16">
    <source>
        <dbReference type="Pfam" id="PF07715"/>
    </source>
</evidence>
<evidence type="ECO:0000256" key="6">
    <source>
        <dbReference type="ARBA" id="ARBA00022729"/>
    </source>
</evidence>
<evidence type="ECO:0000256" key="2">
    <source>
        <dbReference type="ARBA" id="ARBA00022448"/>
    </source>
</evidence>
<evidence type="ECO:0000256" key="7">
    <source>
        <dbReference type="ARBA" id="ARBA00023004"/>
    </source>
</evidence>
<reference evidence="18" key="1">
    <citation type="journal article" date="2019" name="Int. J. Syst. Evol. Microbiol.">
        <title>The Global Catalogue of Microorganisms (GCM) 10K type strain sequencing project: providing services to taxonomists for standard genome sequencing and annotation.</title>
        <authorList>
            <consortium name="The Broad Institute Genomics Platform"/>
            <consortium name="The Broad Institute Genome Sequencing Center for Infectious Disease"/>
            <person name="Wu L."/>
            <person name="Ma J."/>
        </authorList>
    </citation>
    <scope>NUCLEOTIDE SEQUENCE [LARGE SCALE GENOMIC DNA]</scope>
    <source>
        <strain evidence="18">KCTC 42585</strain>
    </source>
</reference>
<feature type="domain" description="TonB-dependent receptor plug" evidence="16">
    <location>
        <begin position="115"/>
        <end position="222"/>
    </location>
</feature>